<dbReference type="PANTHER" id="PTHR18921:SF2">
    <property type="entry name" value="THYROID RECEPTOR-INTERACTING PROTEIN 11"/>
    <property type="match status" value="1"/>
</dbReference>
<dbReference type="PANTHER" id="PTHR18921">
    <property type="entry name" value="MYOSIN HEAVY CHAIN - RELATED"/>
    <property type="match status" value="1"/>
</dbReference>
<feature type="region of interest" description="Disordered" evidence="5">
    <location>
        <begin position="167"/>
        <end position="193"/>
    </location>
</feature>
<evidence type="ECO:0000256" key="5">
    <source>
        <dbReference type="SAM" id="MobiDB-lite"/>
    </source>
</evidence>
<evidence type="ECO:0000256" key="1">
    <source>
        <dbReference type="ARBA" id="ARBA00004555"/>
    </source>
</evidence>
<sequence>MSWFNFNDSLNIVKGQISNLANNVLADGEEDQEIKDGDYKQLQELCQQQELEIKKLRKINEELNDRQTQPHNASSNGSWNWAEDSSTTTPHDTISDLRKQIHVLENEKSELLGQLDQLDADNQENLANIMEMKEKLQFQLSDVKENLLKVKKDNKVLAAKEEALKKEVESLQRTEKGEHVEGDNEEVDQKSRELEEANRKLISELEDLKKEKVERLQHTEKAEHVEGHKEEVDQKFIELEEANRKLISEIEELKKEMSILQTSYQTVEKALEDTKTSGESNKNEHLKKLESENKLIYSELKKASEKISAFEKKSIEDEENVQKLAIILETYEEQVRFLKEELEKSRVDREQQLSALNIQVQQLTTEHSEDSNTIKQLEEIVEDNKKYISNLEKENTELKATTIDSSFVKALEDTVENQKKELENHILQKEELKKLNEDLLVKAAGRMDGDLESELEDIQTEHEAQISVLREELEQLRKEESRNIADTQKVENLEEEKLSLTRELKDSQELLQELKHNHEVALESLQQKYVNMITKSLEKFDKSDNILDYQTNLDEDSQELGSCINRIINTIKEQKSKYTELEKRLQDISEEKNTILAEKNEEIKNLLEKSDGLQQEVSANAQAAREFENECNELAKNNELLITELEAYKNHPGLQTISESNEDNMILLETQLENANRRIEDLEKIIDDLERSQMRKDSLEESGSDLENAVKQLSVTESEITSKQKEYQDLLNNFDQLQVEYESLKRELEEVKENLVFTDEENSELKSANEKLKTDNENMEYQLSELNINSDSMKDEIQEYKQKFKMILSENSNIKLQSDENLKKYLDFESKINVLEEKLASEEHDKKALESQVESITEKLKNAKMTETTLKLQLEQKNKELASQAEERYNIEIALDKTNRDVAEFQNNFVELQNQNDKLLIEQEQLRTLKDNDQQRIEELEHLVTDLEKQLEVAKTESVQKVQNVTEDISENIDYNNLKLMLDQTVLEKANLQAELNKLTQIQSQLKETTEKISVLQNQLQEITNSRNELINMVTMKHQENVTYHNEIQKLNQVLIAEAEKYKNLEVQLKAAVSPEDIEAKNNEIEKLTDQNSFLKEKCEVLAKNLLEEQAQTQKLLAERSVPSEKETSLQKKVDRLQAHLIELEEHYTQELLQAEQKNASLKAKVADIEEREKSSSTMYTSVSIRANQQVESLQSQLHTAIAERDSLRKQISDAEDENTKQAAALANLQFVLEQFRKDKEQDVIRETDRIRRHINTEKQVQEDLRKEITNLQAQLEERNQGLLAASRLSDQLESSKKTVVGLKDEVSQLQTKLSKTEEELSNALSSTDGKVDKLLIKNLILGFVTTNNNLNRDQTQILKIIATVLDFNQQEHDKIKLNKPQQGWLSSLLAPNPDQNKMTEESLSRAFIQFLENESKPRVVPSLLDTNTPTPSNSSTKTTNSRAPTPKQTPIVLSEIVLPTFSDFAQNRNSSSILKDVLKDNS</sequence>
<comment type="subcellular location">
    <subcellularLocation>
        <location evidence="1">Golgi apparatus</location>
    </subcellularLocation>
</comment>
<dbReference type="Proteomes" id="UP001652700">
    <property type="component" value="Unplaced"/>
</dbReference>
<feature type="compositionally biased region" description="Low complexity" evidence="5">
    <location>
        <begin position="1427"/>
        <end position="1442"/>
    </location>
</feature>
<dbReference type="RefSeq" id="XP_050517069.1">
    <property type="nucleotide sequence ID" value="XM_050661112.1"/>
</dbReference>
<reference evidence="7" key="1">
    <citation type="submission" date="2025-05" db="UniProtKB">
        <authorList>
            <consortium name="EnsemblMetazoa"/>
        </authorList>
    </citation>
    <scope>IDENTIFICATION</scope>
</reference>
<dbReference type="PROSITE" id="PS50913">
    <property type="entry name" value="GRIP"/>
    <property type="match status" value="1"/>
</dbReference>
<evidence type="ECO:0000259" key="6">
    <source>
        <dbReference type="PROSITE" id="PS50913"/>
    </source>
</evidence>
<accession>A0ABM5L3Q3</accession>
<feature type="region of interest" description="Disordered" evidence="5">
    <location>
        <begin position="1419"/>
        <end position="1449"/>
    </location>
</feature>
<protein>
    <recommendedName>
        <fullName evidence="6">GRIP domain-containing protein</fullName>
    </recommendedName>
</protein>
<feature type="compositionally biased region" description="Polar residues" evidence="5">
    <location>
        <begin position="66"/>
        <end position="92"/>
    </location>
</feature>
<dbReference type="InterPro" id="IPR000237">
    <property type="entry name" value="GRIP_dom"/>
</dbReference>
<dbReference type="EnsemblMetazoa" id="XM_050661112.1">
    <property type="protein sequence ID" value="XP_050517069.1"/>
    <property type="gene ID" value="LOC114337986"/>
</dbReference>
<dbReference type="GeneID" id="114337986"/>
<feature type="domain" description="GRIP" evidence="6">
    <location>
        <begin position="1327"/>
        <end position="1379"/>
    </location>
</feature>
<evidence type="ECO:0000313" key="7">
    <source>
        <dbReference type="EnsemblMetazoa" id="XP_050517069.1"/>
    </source>
</evidence>
<evidence type="ECO:0000313" key="8">
    <source>
        <dbReference type="Proteomes" id="UP001652700"/>
    </source>
</evidence>
<keyword evidence="2" id="KW-0333">Golgi apparatus</keyword>
<feature type="coiled-coil region" evidence="4">
    <location>
        <begin position="564"/>
        <end position="1225"/>
    </location>
</feature>
<organism evidence="7 8">
    <name type="scientific">Diabrotica virgifera virgifera</name>
    <name type="common">western corn rootworm</name>
    <dbReference type="NCBI Taxonomy" id="50390"/>
    <lineage>
        <taxon>Eukaryota</taxon>
        <taxon>Metazoa</taxon>
        <taxon>Ecdysozoa</taxon>
        <taxon>Arthropoda</taxon>
        <taxon>Hexapoda</taxon>
        <taxon>Insecta</taxon>
        <taxon>Pterygota</taxon>
        <taxon>Neoptera</taxon>
        <taxon>Endopterygota</taxon>
        <taxon>Coleoptera</taxon>
        <taxon>Polyphaga</taxon>
        <taxon>Cucujiformia</taxon>
        <taxon>Chrysomeloidea</taxon>
        <taxon>Chrysomelidae</taxon>
        <taxon>Galerucinae</taxon>
        <taxon>Diabroticina</taxon>
        <taxon>Diabroticites</taxon>
        <taxon>Diabrotica</taxon>
    </lineage>
</organism>
<feature type="region of interest" description="Disordered" evidence="5">
    <location>
        <begin position="64"/>
        <end position="92"/>
    </location>
</feature>
<name>A0ABM5L3Q3_DIAVI</name>
<keyword evidence="8" id="KW-1185">Reference proteome</keyword>
<keyword evidence="3 4" id="KW-0175">Coiled coil</keyword>
<proteinExistence type="predicted"/>
<evidence type="ECO:0000256" key="3">
    <source>
        <dbReference type="ARBA" id="ARBA00023054"/>
    </source>
</evidence>
<evidence type="ECO:0000256" key="2">
    <source>
        <dbReference type="ARBA" id="ARBA00023034"/>
    </source>
</evidence>
<feature type="coiled-coil region" evidence="4">
    <location>
        <begin position="1255"/>
        <end position="1327"/>
    </location>
</feature>
<evidence type="ECO:0000256" key="4">
    <source>
        <dbReference type="SAM" id="Coils"/>
    </source>
</evidence>